<dbReference type="Proteomes" id="UP000694544">
    <property type="component" value="Unplaced"/>
</dbReference>
<evidence type="ECO:0000313" key="14">
    <source>
        <dbReference type="Proteomes" id="UP000694544"/>
    </source>
</evidence>
<keyword evidence="9" id="KW-0675">Receptor</keyword>
<dbReference type="FunFam" id="1.20.1070.10:FF:000001">
    <property type="entry name" value="Olfactory receptor"/>
    <property type="match status" value="1"/>
</dbReference>
<comment type="subcellular location">
    <subcellularLocation>
        <location evidence="1">Cell membrane</location>
        <topology evidence="1">Multi-pass membrane protein</topology>
    </subcellularLocation>
</comment>
<feature type="domain" description="G-protein coupled receptors family 1 profile" evidence="12">
    <location>
        <begin position="51"/>
        <end position="300"/>
    </location>
</feature>
<dbReference type="Gene3D" id="1.20.1070.10">
    <property type="entry name" value="Rhodopsin 7-helix transmembrane proteins"/>
    <property type="match status" value="1"/>
</dbReference>
<dbReference type="InterPro" id="IPR000725">
    <property type="entry name" value="Olfact_rcpt"/>
</dbReference>
<feature type="transmembrane region" description="Helical" evidence="11">
    <location>
        <begin position="173"/>
        <end position="195"/>
    </location>
</feature>
<feature type="transmembrane region" description="Helical" evidence="11">
    <location>
        <begin position="207"/>
        <end position="227"/>
    </location>
</feature>
<protein>
    <recommendedName>
        <fullName evidence="12">G-protein coupled receptors family 1 profile domain-containing protein</fullName>
    </recommendedName>
</protein>
<evidence type="ECO:0000256" key="3">
    <source>
        <dbReference type="ARBA" id="ARBA00022606"/>
    </source>
</evidence>
<keyword evidence="7" id="KW-0297">G-protein coupled receptor</keyword>
<evidence type="ECO:0000256" key="7">
    <source>
        <dbReference type="ARBA" id="ARBA00023040"/>
    </source>
</evidence>
<dbReference type="CDD" id="cd15225">
    <property type="entry name" value="7tmA_OR10A-like"/>
    <property type="match status" value="1"/>
</dbReference>
<dbReference type="AlphaFoldDB" id="A0A8C6FKJ3"/>
<evidence type="ECO:0000256" key="8">
    <source>
        <dbReference type="ARBA" id="ARBA00023136"/>
    </source>
</evidence>
<evidence type="ECO:0000256" key="5">
    <source>
        <dbReference type="ARBA" id="ARBA00022725"/>
    </source>
</evidence>
<dbReference type="GO" id="GO:0004984">
    <property type="term" value="F:olfactory receptor activity"/>
    <property type="evidence" value="ECO:0007669"/>
    <property type="project" value="InterPro"/>
</dbReference>
<evidence type="ECO:0000256" key="6">
    <source>
        <dbReference type="ARBA" id="ARBA00022989"/>
    </source>
</evidence>
<name>A0A8C6FKJ3_MOSMO</name>
<evidence type="ECO:0000256" key="4">
    <source>
        <dbReference type="ARBA" id="ARBA00022692"/>
    </source>
</evidence>
<dbReference type="SUPFAM" id="SSF81321">
    <property type="entry name" value="Family A G protein-coupled receptor-like"/>
    <property type="match status" value="1"/>
</dbReference>
<evidence type="ECO:0000256" key="1">
    <source>
        <dbReference type="ARBA" id="ARBA00004651"/>
    </source>
</evidence>
<evidence type="ECO:0000256" key="2">
    <source>
        <dbReference type="ARBA" id="ARBA00022475"/>
    </source>
</evidence>
<dbReference type="Pfam" id="PF13853">
    <property type="entry name" value="7tm_4"/>
    <property type="match status" value="1"/>
</dbReference>
<sequence length="307" mass="34547">LEFTISTDVRTEKPNITTMMEFILLRFSDIPNFQWILLGIFLVLYLTIMMCNSVIVLIKRIDPTLQTPMYFFRNNFSIVEICYVTLTIPRMLTDLLRQKGDISSIACATQTCLVLLFGGLECLLLAVMVYDRYMAICNPLHYGLILSSQVCVQLVIASWVSGVPVVTGQTWQVFSLLFCVSTTINHFFCDLSLVFKLACGDAFTNETAVCGVAVVFIMVPFLLTVVSYGKNITNILKSPSSRGRAKAFSTCSSNLTVVVLFYVTASTTCLQPKQNPFEETGKLISLFYTVWIPKLNPIIFTLRKKHH</sequence>
<evidence type="ECO:0000259" key="12">
    <source>
        <dbReference type="PROSITE" id="PS50262"/>
    </source>
</evidence>
<feature type="transmembrane region" description="Helical" evidence="11">
    <location>
        <begin position="142"/>
        <end position="161"/>
    </location>
</feature>
<keyword evidence="2" id="KW-1003">Cell membrane</keyword>
<feature type="transmembrane region" description="Helical" evidence="11">
    <location>
        <begin position="108"/>
        <end position="130"/>
    </location>
</feature>
<keyword evidence="10" id="KW-0807">Transducer</keyword>
<evidence type="ECO:0000256" key="10">
    <source>
        <dbReference type="ARBA" id="ARBA00023224"/>
    </source>
</evidence>
<evidence type="ECO:0000256" key="11">
    <source>
        <dbReference type="SAM" id="Phobius"/>
    </source>
</evidence>
<dbReference type="GeneTree" id="ENSGT01150000286972"/>
<dbReference type="PROSITE" id="PS50262">
    <property type="entry name" value="G_PROTEIN_RECEP_F1_2"/>
    <property type="match status" value="1"/>
</dbReference>
<proteinExistence type="predicted"/>
<keyword evidence="8 11" id="KW-0472">Membrane</keyword>
<accession>A0A8C6FKJ3</accession>
<dbReference type="GO" id="GO:0004930">
    <property type="term" value="F:G protein-coupled receptor activity"/>
    <property type="evidence" value="ECO:0007669"/>
    <property type="project" value="UniProtKB-KW"/>
</dbReference>
<evidence type="ECO:0000256" key="9">
    <source>
        <dbReference type="ARBA" id="ARBA00023170"/>
    </source>
</evidence>
<evidence type="ECO:0000313" key="13">
    <source>
        <dbReference type="Ensembl" id="ENSMMSP00000012925.1"/>
    </source>
</evidence>
<keyword evidence="6 11" id="KW-1133">Transmembrane helix</keyword>
<keyword evidence="4 11" id="KW-0812">Transmembrane</keyword>
<reference evidence="13" key="1">
    <citation type="submission" date="2025-08" db="UniProtKB">
        <authorList>
            <consortium name="Ensembl"/>
        </authorList>
    </citation>
    <scope>IDENTIFICATION</scope>
</reference>
<dbReference type="PRINTS" id="PR00245">
    <property type="entry name" value="OLFACTORYR"/>
</dbReference>
<dbReference type="Ensembl" id="ENSMMST00000014280.1">
    <property type="protein sequence ID" value="ENSMMSP00000012925.1"/>
    <property type="gene ID" value="ENSMMSG00000009911.1"/>
</dbReference>
<dbReference type="PANTHER" id="PTHR26453">
    <property type="entry name" value="OLFACTORY RECEPTOR"/>
    <property type="match status" value="1"/>
</dbReference>
<feature type="transmembrane region" description="Helical" evidence="11">
    <location>
        <begin position="70"/>
        <end position="88"/>
    </location>
</feature>
<keyword evidence="3" id="KW-0716">Sensory transduction</keyword>
<keyword evidence="14" id="KW-1185">Reference proteome</keyword>
<reference evidence="13" key="2">
    <citation type="submission" date="2025-09" db="UniProtKB">
        <authorList>
            <consortium name="Ensembl"/>
        </authorList>
    </citation>
    <scope>IDENTIFICATION</scope>
</reference>
<keyword evidence="5" id="KW-0552">Olfaction</keyword>
<organism evidence="13 14">
    <name type="scientific">Moschus moschiferus</name>
    <name type="common">Siberian musk deer</name>
    <name type="synonym">Moschus sibiricus</name>
    <dbReference type="NCBI Taxonomy" id="68415"/>
    <lineage>
        <taxon>Eukaryota</taxon>
        <taxon>Metazoa</taxon>
        <taxon>Chordata</taxon>
        <taxon>Craniata</taxon>
        <taxon>Vertebrata</taxon>
        <taxon>Euteleostomi</taxon>
        <taxon>Mammalia</taxon>
        <taxon>Eutheria</taxon>
        <taxon>Laurasiatheria</taxon>
        <taxon>Artiodactyla</taxon>
        <taxon>Ruminantia</taxon>
        <taxon>Pecora</taxon>
        <taxon>Moschidae</taxon>
        <taxon>Moschus</taxon>
    </lineage>
</organism>
<dbReference type="GO" id="GO:0005886">
    <property type="term" value="C:plasma membrane"/>
    <property type="evidence" value="ECO:0007669"/>
    <property type="project" value="UniProtKB-SubCell"/>
</dbReference>
<dbReference type="InterPro" id="IPR017452">
    <property type="entry name" value="GPCR_Rhodpsn_7TM"/>
</dbReference>
<feature type="transmembrane region" description="Helical" evidence="11">
    <location>
        <begin position="35"/>
        <end position="58"/>
    </location>
</feature>